<keyword evidence="2" id="KW-0479">Metal-binding</keyword>
<evidence type="ECO:0000256" key="4">
    <source>
        <dbReference type="ARBA" id="ARBA00023014"/>
    </source>
</evidence>
<accession>A0A9D2AXB1</accession>
<dbReference type="AlphaFoldDB" id="A0A9D2AXB1"/>
<feature type="domain" description="2Fe-2S ferredoxin-type" evidence="5">
    <location>
        <begin position="1"/>
        <end position="76"/>
    </location>
</feature>
<dbReference type="Gene3D" id="3.10.20.30">
    <property type="match status" value="1"/>
</dbReference>
<protein>
    <submittedName>
        <fullName evidence="6">2Fe-2S iron-sulfur cluster binding domain-containing protein</fullName>
    </submittedName>
</protein>
<dbReference type="PANTHER" id="PTHR44379:SF8">
    <property type="entry name" value="XANTHINE DEHYDROGENASE IRON-SULFUR-BINDING SUBUNIT XDHC-RELATED"/>
    <property type="match status" value="1"/>
</dbReference>
<dbReference type="EMBL" id="DXEU01000122">
    <property type="protein sequence ID" value="HIX52539.1"/>
    <property type="molecule type" value="Genomic_DNA"/>
</dbReference>
<evidence type="ECO:0000259" key="5">
    <source>
        <dbReference type="PROSITE" id="PS51085"/>
    </source>
</evidence>
<dbReference type="InterPro" id="IPR001041">
    <property type="entry name" value="2Fe-2S_ferredoxin-type"/>
</dbReference>
<dbReference type="InterPro" id="IPR036884">
    <property type="entry name" value="2Fe-2S-bd_dom_sf"/>
</dbReference>
<dbReference type="InterPro" id="IPR012675">
    <property type="entry name" value="Beta-grasp_dom_sf"/>
</dbReference>
<evidence type="ECO:0000313" key="6">
    <source>
        <dbReference type="EMBL" id="HIX52539.1"/>
    </source>
</evidence>
<dbReference type="SUPFAM" id="SSF54292">
    <property type="entry name" value="2Fe-2S ferredoxin-like"/>
    <property type="match status" value="1"/>
</dbReference>
<name>A0A9D2AXB1_9FIRM</name>
<dbReference type="PANTHER" id="PTHR44379">
    <property type="entry name" value="OXIDOREDUCTASE WITH IRON-SULFUR SUBUNIT"/>
    <property type="match status" value="1"/>
</dbReference>
<evidence type="ECO:0000256" key="3">
    <source>
        <dbReference type="ARBA" id="ARBA00023004"/>
    </source>
</evidence>
<dbReference type="InterPro" id="IPR002888">
    <property type="entry name" value="2Fe-2S-bd"/>
</dbReference>
<dbReference type="SUPFAM" id="SSF47741">
    <property type="entry name" value="CO dehydrogenase ISP C-domain like"/>
    <property type="match status" value="1"/>
</dbReference>
<evidence type="ECO:0000313" key="7">
    <source>
        <dbReference type="Proteomes" id="UP000886780"/>
    </source>
</evidence>
<dbReference type="PROSITE" id="PS51085">
    <property type="entry name" value="2FE2S_FER_2"/>
    <property type="match status" value="1"/>
</dbReference>
<organism evidence="6 7">
    <name type="scientific">Candidatus Lachnoclostridium stercoripullorum</name>
    <dbReference type="NCBI Taxonomy" id="2838635"/>
    <lineage>
        <taxon>Bacteria</taxon>
        <taxon>Bacillati</taxon>
        <taxon>Bacillota</taxon>
        <taxon>Clostridia</taxon>
        <taxon>Lachnospirales</taxon>
        <taxon>Lachnospiraceae</taxon>
    </lineage>
</organism>
<proteinExistence type="predicted"/>
<keyword evidence="3" id="KW-0408">Iron</keyword>
<comment type="caution">
    <text evidence="6">The sequence shown here is derived from an EMBL/GenBank/DDBJ whole genome shotgun (WGS) entry which is preliminary data.</text>
</comment>
<dbReference type="GO" id="GO:0051537">
    <property type="term" value="F:2 iron, 2 sulfur cluster binding"/>
    <property type="evidence" value="ECO:0007669"/>
    <property type="project" value="UniProtKB-KW"/>
</dbReference>
<keyword evidence="1" id="KW-0001">2Fe-2S</keyword>
<dbReference type="Pfam" id="PF00111">
    <property type="entry name" value="Fer2"/>
    <property type="match status" value="1"/>
</dbReference>
<dbReference type="Gene3D" id="1.10.150.120">
    <property type="entry name" value="[2Fe-2S]-binding domain"/>
    <property type="match status" value="1"/>
</dbReference>
<dbReference type="InterPro" id="IPR036010">
    <property type="entry name" value="2Fe-2S_ferredoxin-like_sf"/>
</dbReference>
<dbReference type="GO" id="GO:0046872">
    <property type="term" value="F:metal ion binding"/>
    <property type="evidence" value="ECO:0007669"/>
    <property type="project" value="UniProtKB-KW"/>
</dbReference>
<gene>
    <name evidence="6" type="ORF">IAA28_07020</name>
</gene>
<dbReference type="Pfam" id="PF01799">
    <property type="entry name" value="Fer2_2"/>
    <property type="match status" value="1"/>
</dbReference>
<reference evidence="6" key="1">
    <citation type="journal article" date="2021" name="PeerJ">
        <title>Extensive microbial diversity within the chicken gut microbiome revealed by metagenomics and culture.</title>
        <authorList>
            <person name="Gilroy R."/>
            <person name="Ravi A."/>
            <person name="Getino M."/>
            <person name="Pursley I."/>
            <person name="Horton D.L."/>
            <person name="Alikhan N.F."/>
            <person name="Baker D."/>
            <person name="Gharbi K."/>
            <person name="Hall N."/>
            <person name="Watson M."/>
            <person name="Adriaenssens E.M."/>
            <person name="Foster-Nyarko E."/>
            <person name="Jarju S."/>
            <person name="Secka A."/>
            <person name="Antonio M."/>
            <person name="Oren A."/>
            <person name="Chaudhuri R.R."/>
            <person name="La Ragione R."/>
            <person name="Hildebrand F."/>
            <person name="Pallen M.J."/>
        </authorList>
    </citation>
    <scope>NUCLEOTIDE SEQUENCE</scope>
    <source>
        <strain evidence="6">ChiGjej4B4-12881</strain>
    </source>
</reference>
<dbReference type="CDD" id="cd00207">
    <property type="entry name" value="fer2"/>
    <property type="match status" value="1"/>
</dbReference>
<evidence type="ECO:0000256" key="2">
    <source>
        <dbReference type="ARBA" id="ARBA00022723"/>
    </source>
</evidence>
<keyword evidence="4" id="KW-0411">Iron-sulfur</keyword>
<dbReference type="GO" id="GO:0016491">
    <property type="term" value="F:oxidoreductase activity"/>
    <property type="evidence" value="ECO:0007669"/>
    <property type="project" value="InterPro"/>
</dbReference>
<evidence type="ECO:0000256" key="1">
    <source>
        <dbReference type="ARBA" id="ARBA00022714"/>
    </source>
</evidence>
<reference evidence="6" key="2">
    <citation type="submission" date="2021-04" db="EMBL/GenBank/DDBJ databases">
        <authorList>
            <person name="Gilroy R."/>
        </authorList>
    </citation>
    <scope>NUCLEOTIDE SEQUENCE</scope>
    <source>
        <strain evidence="6">ChiGjej4B4-12881</strain>
    </source>
</reference>
<dbReference type="Proteomes" id="UP000886780">
    <property type="component" value="Unassembled WGS sequence"/>
</dbReference>
<dbReference type="InterPro" id="IPR051452">
    <property type="entry name" value="Diverse_Oxidoreductases"/>
</dbReference>
<sequence>MEINLTLNGRKICGEIEAGTLLLDFVRSQGCYSVKRGCETSNCGLCTVWLDGTPVLSCSVLAARADGREVTTLEGVEKEAEAFGRFLAQEGAEQCGFCSPGFIMNVLAMERELENPGEEEILEYLSGNLCRCTGYAGQLRAIVKYLNRKKEGEVQGRGGEESGAKG</sequence>